<feature type="signal peptide" evidence="6">
    <location>
        <begin position="1"/>
        <end position="22"/>
    </location>
</feature>
<evidence type="ECO:0000313" key="9">
    <source>
        <dbReference type="Proteomes" id="UP000588068"/>
    </source>
</evidence>
<accession>A0A841HMI7</accession>
<protein>
    <recommendedName>
        <fullName evidence="5">Osmotically-inducible protein Y</fullName>
    </recommendedName>
</protein>
<dbReference type="InterPro" id="IPR051686">
    <property type="entry name" value="Lipoprotein_DolP"/>
</dbReference>
<evidence type="ECO:0000259" key="7">
    <source>
        <dbReference type="PROSITE" id="PS50914"/>
    </source>
</evidence>
<dbReference type="AlphaFoldDB" id="A0A841HMI7"/>
<dbReference type="RefSeq" id="WP_184333892.1">
    <property type="nucleotide sequence ID" value="NZ_JACHHZ010000004.1"/>
</dbReference>
<evidence type="ECO:0000256" key="3">
    <source>
        <dbReference type="ARBA" id="ARBA00022737"/>
    </source>
</evidence>
<evidence type="ECO:0000256" key="1">
    <source>
        <dbReference type="ARBA" id="ARBA00004418"/>
    </source>
</evidence>
<dbReference type="PANTHER" id="PTHR34606:SF15">
    <property type="entry name" value="BON DOMAIN-CONTAINING PROTEIN"/>
    <property type="match status" value="1"/>
</dbReference>
<dbReference type="PROSITE" id="PS50914">
    <property type="entry name" value="BON"/>
    <property type="match status" value="2"/>
</dbReference>
<name>A0A841HMI7_9GAMM</name>
<comment type="subcellular location">
    <subcellularLocation>
        <location evidence="1">Periplasm</location>
    </subcellularLocation>
</comment>
<dbReference type="PANTHER" id="PTHR34606">
    <property type="entry name" value="BON DOMAIN-CONTAINING PROTEIN"/>
    <property type="match status" value="1"/>
</dbReference>
<dbReference type="GO" id="GO:0042597">
    <property type="term" value="C:periplasmic space"/>
    <property type="evidence" value="ECO:0007669"/>
    <property type="project" value="UniProtKB-SubCell"/>
</dbReference>
<dbReference type="EMBL" id="JACHHZ010000004">
    <property type="protein sequence ID" value="MBB6094471.1"/>
    <property type="molecule type" value="Genomic_DNA"/>
</dbReference>
<dbReference type="Pfam" id="PF04972">
    <property type="entry name" value="BON"/>
    <property type="match status" value="2"/>
</dbReference>
<gene>
    <name evidence="8" type="ORF">HNQ60_003358</name>
</gene>
<keyword evidence="4" id="KW-0574">Periplasm</keyword>
<keyword evidence="9" id="KW-1185">Reference proteome</keyword>
<keyword evidence="3" id="KW-0677">Repeat</keyword>
<evidence type="ECO:0000313" key="8">
    <source>
        <dbReference type="EMBL" id="MBB6094471.1"/>
    </source>
</evidence>
<dbReference type="SMART" id="SM00749">
    <property type="entry name" value="BON"/>
    <property type="match status" value="2"/>
</dbReference>
<evidence type="ECO:0000256" key="2">
    <source>
        <dbReference type="ARBA" id="ARBA00022729"/>
    </source>
</evidence>
<reference evidence="8 9" key="1">
    <citation type="submission" date="2020-08" db="EMBL/GenBank/DDBJ databases">
        <title>Genomic Encyclopedia of Type Strains, Phase IV (KMG-IV): sequencing the most valuable type-strain genomes for metagenomic binning, comparative biology and taxonomic classification.</title>
        <authorList>
            <person name="Goeker M."/>
        </authorList>
    </citation>
    <scope>NUCLEOTIDE SEQUENCE [LARGE SCALE GENOMIC DNA]</scope>
    <source>
        <strain evidence="8 9">DSM 26723</strain>
    </source>
</reference>
<proteinExistence type="predicted"/>
<comment type="caution">
    <text evidence="8">The sequence shown here is derived from an EMBL/GenBank/DDBJ whole genome shotgun (WGS) entry which is preliminary data.</text>
</comment>
<dbReference type="InterPro" id="IPR014004">
    <property type="entry name" value="Transpt-assoc_nodulatn_dom_bac"/>
</dbReference>
<dbReference type="Proteomes" id="UP000588068">
    <property type="component" value="Unassembled WGS sequence"/>
</dbReference>
<sequence>MRKFPALMLGVSLALGSASVLADNAGKSDSTITGSVKSALISNDQTKARQINVETKDGVVQLNGFVDSATAKAAAETTAKNVEGVKSVKNNLSIRDPNRSTGEAVDDTVIAAKVKGEIAGKAGLGTASDVNVEVNSGVVELSGFVATADEKAKAAEVARSINGVKSVKNNISLKPQG</sequence>
<evidence type="ECO:0000256" key="4">
    <source>
        <dbReference type="ARBA" id="ARBA00022764"/>
    </source>
</evidence>
<dbReference type="Gene3D" id="3.30.1340.30">
    <property type="match status" value="2"/>
</dbReference>
<feature type="domain" description="BON" evidence="7">
    <location>
        <begin position="28"/>
        <end position="96"/>
    </location>
</feature>
<organism evidence="8 9">
    <name type="scientific">Povalibacter uvarum</name>
    <dbReference type="NCBI Taxonomy" id="732238"/>
    <lineage>
        <taxon>Bacteria</taxon>
        <taxon>Pseudomonadati</taxon>
        <taxon>Pseudomonadota</taxon>
        <taxon>Gammaproteobacteria</taxon>
        <taxon>Steroidobacterales</taxon>
        <taxon>Steroidobacteraceae</taxon>
        <taxon>Povalibacter</taxon>
    </lineage>
</organism>
<feature type="chain" id="PRO_5032678289" description="Osmotically-inducible protein Y" evidence="6">
    <location>
        <begin position="23"/>
        <end position="177"/>
    </location>
</feature>
<evidence type="ECO:0000256" key="6">
    <source>
        <dbReference type="SAM" id="SignalP"/>
    </source>
</evidence>
<evidence type="ECO:0000256" key="5">
    <source>
        <dbReference type="ARBA" id="ARBA00070588"/>
    </source>
</evidence>
<dbReference type="InterPro" id="IPR007055">
    <property type="entry name" value="BON_dom"/>
</dbReference>
<dbReference type="FunFam" id="3.30.1340.30:FF:000001">
    <property type="entry name" value="Molecular chaperone OsmY"/>
    <property type="match status" value="1"/>
</dbReference>
<feature type="domain" description="BON" evidence="7">
    <location>
        <begin position="106"/>
        <end position="175"/>
    </location>
</feature>
<keyword evidence="2 6" id="KW-0732">Signal</keyword>